<accession>A0A4R7SXJ4</accession>
<evidence type="ECO:0000256" key="1">
    <source>
        <dbReference type="SAM" id="MobiDB-lite"/>
    </source>
</evidence>
<comment type="caution">
    <text evidence="2">The sequence shown here is derived from an EMBL/GenBank/DDBJ whole genome shotgun (WGS) entry which is preliminary data.</text>
</comment>
<dbReference type="RefSeq" id="WP_133982259.1">
    <property type="nucleotide sequence ID" value="NZ_SOCE01000002.1"/>
</dbReference>
<feature type="compositionally biased region" description="Basic and acidic residues" evidence="1">
    <location>
        <begin position="35"/>
        <end position="49"/>
    </location>
</feature>
<organism evidence="2 3">
    <name type="scientific">Kribbella voronezhensis</name>
    <dbReference type="NCBI Taxonomy" id="2512212"/>
    <lineage>
        <taxon>Bacteria</taxon>
        <taxon>Bacillati</taxon>
        <taxon>Actinomycetota</taxon>
        <taxon>Actinomycetes</taxon>
        <taxon>Propionibacteriales</taxon>
        <taxon>Kribbellaceae</taxon>
        <taxon>Kribbella</taxon>
    </lineage>
</organism>
<reference evidence="2 3" key="1">
    <citation type="submission" date="2019-03" db="EMBL/GenBank/DDBJ databases">
        <title>Genomic Encyclopedia of Type Strains, Phase III (KMG-III): the genomes of soil and plant-associated and newly described type strains.</title>
        <authorList>
            <person name="Whitman W."/>
        </authorList>
    </citation>
    <scope>NUCLEOTIDE SEQUENCE [LARGE SCALE GENOMIC DNA]</scope>
    <source>
        <strain evidence="2 3">VKM Ac-2575</strain>
    </source>
</reference>
<dbReference type="EMBL" id="SOCE01000002">
    <property type="protein sequence ID" value="TDU83187.1"/>
    <property type="molecule type" value="Genomic_DNA"/>
</dbReference>
<protein>
    <submittedName>
        <fullName evidence="2">Uncharacterized protein</fullName>
    </submittedName>
</protein>
<keyword evidence="3" id="KW-1185">Reference proteome</keyword>
<proteinExistence type="predicted"/>
<feature type="compositionally biased region" description="Basic and acidic residues" evidence="1">
    <location>
        <begin position="56"/>
        <end position="101"/>
    </location>
</feature>
<feature type="compositionally biased region" description="Basic and acidic residues" evidence="1">
    <location>
        <begin position="138"/>
        <end position="153"/>
    </location>
</feature>
<dbReference type="OrthoDB" id="123178at2"/>
<feature type="region of interest" description="Disordered" evidence="1">
    <location>
        <begin position="1"/>
        <end position="187"/>
    </location>
</feature>
<evidence type="ECO:0000313" key="2">
    <source>
        <dbReference type="EMBL" id="TDU83187.1"/>
    </source>
</evidence>
<sequence length="270" mass="28783">MTTPDNERTPTSQAVDDDRTAYSGEANRSSDYAAEGDRAAYGNDDRLGDGDALNSSRDDRGDALGGAARDDSSRDDSSRDDALGNSSRDDSLGGDASRDDALDATPGSSGGGLGGPADNRGDDSYDRPTAGPVDDTVDSDRGLGDTNDQRGLDDTSANERGLGDISEQRGSAQSDNEPDVSPEDPLVPDDVVVDFRARWDVIQQGFVDDPRSAVTDADKLVGDVLQRLSNTFDKQHQSLEGQWADGEPSTEDLRGALQRYRAFFDRLLTL</sequence>
<evidence type="ECO:0000313" key="3">
    <source>
        <dbReference type="Proteomes" id="UP000295151"/>
    </source>
</evidence>
<dbReference type="Proteomes" id="UP000295151">
    <property type="component" value="Unassembled WGS sequence"/>
</dbReference>
<gene>
    <name evidence="2" type="ORF">EV138_5649</name>
</gene>
<name>A0A4R7SXJ4_9ACTN</name>
<dbReference type="AlphaFoldDB" id="A0A4R7SXJ4"/>